<evidence type="ECO:0000256" key="1">
    <source>
        <dbReference type="SAM" id="MobiDB-lite"/>
    </source>
</evidence>
<dbReference type="InParanoid" id="C3ZGW8"/>
<sequence length="189" mass="21745">MGASSAELKEVAFFCQRARGSWERACRETNGLATRRKAQSWPTVHYLKDNDRKRHWTVRAKFSVSHEGQIILEILCFGLYLTGVKPDELCMYVWSGWGPSGAATVNMRTLMEVIRRAGTWSTTDPPHRGRNQQQTNRRQHLERGEIWRRVFPWVSEIVRVQVGDYCYGQKRDESSEREELGGGAEVSAL</sequence>
<name>C3ZGW8_BRAFL</name>
<evidence type="ECO:0000313" key="2">
    <source>
        <dbReference type="EMBL" id="EEN48115.1"/>
    </source>
</evidence>
<dbReference type="EMBL" id="GG666621">
    <property type="protein sequence ID" value="EEN48115.1"/>
    <property type="molecule type" value="Genomic_DNA"/>
</dbReference>
<organism>
    <name type="scientific">Branchiostoma floridae</name>
    <name type="common">Florida lancelet</name>
    <name type="synonym">Amphioxus</name>
    <dbReference type="NCBI Taxonomy" id="7739"/>
    <lineage>
        <taxon>Eukaryota</taxon>
        <taxon>Metazoa</taxon>
        <taxon>Chordata</taxon>
        <taxon>Cephalochordata</taxon>
        <taxon>Leptocardii</taxon>
        <taxon>Amphioxiformes</taxon>
        <taxon>Branchiostomatidae</taxon>
        <taxon>Branchiostoma</taxon>
    </lineage>
</organism>
<dbReference type="AlphaFoldDB" id="C3ZGW8"/>
<gene>
    <name evidence="2" type="ORF">BRAFLDRAFT_84973</name>
</gene>
<protein>
    <submittedName>
        <fullName evidence="2">Uncharacterized protein</fullName>
    </submittedName>
</protein>
<feature type="region of interest" description="Disordered" evidence="1">
    <location>
        <begin position="120"/>
        <end position="139"/>
    </location>
</feature>
<accession>C3ZGW8</accession>
<reference evidence="2" key="1">
    <citation type="journal article" date="2008" name="Nature">
        <title>The amphioxus genome and the evolution of the chordate karyotype.</title>
        <authorList>
            <consortium name="US DOE Joint Genome Institute (JGI-PGF)"/>
            <person name="Putnam N.H."/>
            <person name="Butts T."/>
            <person name="Ferrier D.E.K."/>
            <person name="Furlong R.F."/>
            <person name="Hellsten U."/>
            <person name="Kawashima T."/>
            <person name="Robinson-Rechavi M."/>
            <person name="Shoguchi E."/>
            <person name="Terry A."/>
            <person name="Yu J.-K."/>
            <person name="Benito-Gutierrez E.L."/>
            <person name="Dubchak I."/>
            <person name="Garcia-Fernandez J."/>
            <person name="Gibson-Brown J.J."/>
            <person name="Grigoriev I.V."/>
            <person name="Horton A.C."/>
            <person name="de Jong P.J."/>
            <person name="Jurka J."/>
            <person name="Kapitonov V.V."/>
            <person name="Kohara Y."/>
            <person name="Kuroki Y."/>
            <person name="Lindquist E."/>
            <person name="Lucas S."/>
            <person name="Osoegawa K."/>
            <person name="Pennacchio L.A."/>
            <person name="Salamov A.A."/>
            <person name="Satou Y."/>
            <person name="Sauka-Spengler T."/>
            <person name="Schmutz J."/>
            <person name="Shin-I T."/>
            <person name="Toyoda A."/>
            <person name="Bronner-Fraser M."/>
            <person name="Fujiyama A."/>
            <person name="Holland L.Z."/>
            <person name="Holland P.W.H."/>
            <person name="Satoh N."/>
            <person name="Rokhsar D.S."/>
        </authorList>
    </citation>
    <scope>NUCLEOTIDE SEQUENCE [LARGE SCALE GENOMIC DNA]</scope>
    <source>
        <strain evidence="2">S238N-H82</strain>
        <tissue evidence="2">Testes</tissue>
    </source>
</reference>
<proteinExistence type="predicted"/>